<feature type="compositionally biased region" description="Polar residues" evidence="2">
    <location>
        <begin position="59"/>
        <end position="68"/>
    </location>
</feature>
<dbReference type="EMBL" id="FNAX01000012">
    <property type="protein sequence ID" value="SDF92482.1"/>
    <property type="molecule type" value="Genomic_DNA"/>
</dbReference>
<dbReference type="InterPro" id="IPR027417">
    <property type="entry name" value="P-loop_NTPase"/>
</dbReference>
<organism evidence="4 5">
    <name type="scientific">Streptomyces griseoaurantiacus</name>
    <dbReference type="NCBI Taxonomy" id="68213"/>
    <lineage>
        <taxon>Bacteria</taxon>
        <taxon>Bacillati</taxon>
        <taxon>Actinomycetota</taxon>
        <taxon>Actinomycetes</taxon>
        <taxon>Kitasatosporales</taxon>
        <taxon>Streptomycetaceae</taxon>
        <taxon>Streptomyces</taxon>
        <taxon>Streptomyces aurantiacus group</taxon>
    </lineage>
</organism>
<evidence type="ECO:0000313" key="4">
    <source>
        <dbReference type="EMBL" id="SDF92482.1"/>
    </source>
</evidence>
<proteinExistence type="predicted"/>
<name>A0A1G7Q1N8_9ACTN</name>
<dbReference type="Gene3D" id="3.40.50.300">
    <property type="entry name" value="P-loop containing nucleotide triphosphate hydrolases"/>
    <property type="match status" value="1"/>
</dbReference>
<dbReference type="Proteomes" id="UP000198614">
    <property type="component" value="Unassembled WGS sequence"/>
</dbReference>
<keyword evidence="4" id="KW-0067">ATP-binding</keyword>
<feature type="region of interest" description="Disordered" evidence="2">
    <location>
        <begin position="47"/>
        <end position="68"/>
    </location>
</feature>
<dbReference type="GO" id="GO:0016887">
    <property type="term" value="F:ATP hydrolysis activity"/>
    <property type="evidence" value="ECO:0007669"/>
    <property type="project" value="InterPro"/>
</dbReference>
<dbReference type="AlphaFoldDB" id="A0A1G7Q1N8"/>
<evidence type="ECO:0000313" key="5">
    <source>
        <dbReference type="Proteomes" id="UP000198614"/>
    </source>
</evidence>
<evidence type="ECO:0000256" key="2">
    <source>
        <dbReference type="SAM" id="MobiDB-lite"/>
    </source>
</evidence>
<gene>
    <name evidence="4" type="ORF">SAMN05216260_11273</name>
</gene>
<dbReference type="Pfam" id="PF00005">
    <property type="entry name" value="ABC_tran"/>
    <property type="match status" value="1"/>
</dbReference>
<dbReference type="SUPFAM" id="SSF52540">
    <property type="entry name" value="P-loop containing nucleoside triphosphate hydrolases"/>
    <property type="match status" value="1"/>
</dbReference>
<evidence type="ECO:0000256" key="1">
    <source>
        <dbReference type="ARBA" id="ARBA00022448"/>
    </source>
</evidence>
<accession>A0A1G7Q1N8</accession>
<feature type="domain" description="ABC transporter" evidence="3">
    <location>
        <begin position="2"/>
        <end position="64"/>
    </location>
</feature>
<keyword evidence="1" id="KW-0813">Transport</keyword>
<reference evidence="4 5" key="1">
    <citation type="submission" date="2016-10" db="EMBL/GenBank/DDBJ databases">
        <authorList>
            <person name="de Groot N.N."/>
        </authorList>
    </citation>
    <scope>NUCLEOTIDE SEQUENCE [LARGE SCALE GENOMIC DNA]</scope>
    <source>
        <strain evidence="4 5">CGMCC 4.1859</strain>
    </source>
</reference>
<sequence>MHTVFQDYALFPHMTVEQNVAYGLRVREVARAERVRRTGEALAAVRLADHGRRRPAQLSGGQRSTSPT</sequence>
<dbReference type="InterPro" id="IPR050093">
    <property type="entry name" value="ABC_SmlMolc_Importer"/>
</dbReference>
<evidence type="ECO:0000259" key="3">
    <source>
        <dbReference type="Pfam" id="PF00005"/>
    </source>
</evidence>
<dbReference type="PANTHER" id="PTHR42781">
    <property type="entry name" value="SPERMIDINE/PUTRESCINE IMPORT ATP-BINDING PROTEIN POTA"/>
    <property type="match status" value="1"/>
</dbReference>
<dbReference type="InterPro" id="IPR003439">
    <property type="entry name" value="ABC_transporter-like_ATP-bd"/>
</dbReference>
<dbReference type="GO" id="GO:0005524">
    <property type="term" value="F:ATP binding"/>
    <property type="evidence" value="ECO:0007669"/>
    <property type="project" value="UniProtKB-KW"/>
</dbReference>
<protein>
    <submittedName>
        <fullName evidence="4">Putative spermidine/putrescine transport system ATP-binding protein</fullName>
    </submittedName>
</protein>
<dbReference type="PANTHER" id="PTHR42781:SF4">
    <property type="entry name" value="SPERMIDINE_PUTRESCINE IMPORT ATP-BINDING PROTEIN POTA"/>
    <property type="match status" value="1"/>
</dbReference>
<keyword evidence="4" id="KW-0547">Nucleotide-binding</keyword>